<feature type="transmembrane region" description="Helical" evidence="5">
    <location>
        <begin position="56"/>
        <end position="77"/>
    </location>
</feature>
<evidence type="ECO:0000256" key="1">
    <source>
        <dbReference type="ARBA" id="ARBA00004141"/>
    </source>
</evidence>
<name>A0A5E6TE48_PSEFL</name>
<evidence type="ECO:0000256" key="4">
    <source>
        <dbReference type="ARBA" id="ARBA00023136"/>
    </source>
</evidence>
<dbReference type="Pfam" id="PF00324">
    <property type="entry name" value="AA_permease"/>
    <property type="match status" value="1"/>
</dbReference>
<sequence>MYLVIAVSQLRMRRMLLKQKVELTFRMWLFPWLTYLVIVFIIGCLVTMAFVPDYQVLVFSTGAAAIVVALMGAVLHVRAAKKALS</sequence>
<proteinExistence type="predicted"/>
<reference evidence="7" key="1">
    <citation type="submission" date="2019-09" db="EMBL/GenBank/DDBJ databases">
        <authorList>
            <person name="Chandra G."/>
            <person name="Truman W A."/>
        </authorList>
    </citation>
    <scope>NUCLEOTIDE SEQUENCE [LARGE SCALE GENOMIC DNA]</scope>
    <source>
        <strain evidence="7">PS652</strain>
    </source>
</reference>
<feature type="domain" description="Amino acid permease/ SLC12A" evidence="6">
    <location>
        <begin position="2"/>
        <end position="71"/>
    </location>
</feature>
<keyword evidence="3 5" id="KW-1133">Transmembrane helix</keyword>
<dbReference type="GO" id="GO:0055085">
    <property type="term" value="P:transmembrane transport"/>
    <property type="evidence" value="ECO:0007669"/>
    <property type="project" value="InterPro"/>
</dbReference>
<evidence type="ECO:0000256" key="5">
    <source>
        <dbReference type="SAM" id="Phobius"/>
    </source>
</evidence>
<organism evidence="7">
    <name type="scientific">Pseudomonas fluorescens</name>
    <dbReference type="NCBI Taxonomy" id="294"/>
    <lineage>
        <taxon>Bacteria</taxon>
        <taxon>Pseudomonadati</taxon>
        <taxon>Pseudomonadota</taxon>
        <taxon>Gammaproteobacteria</taxon>
        <taxon>Pseudomonadales</taxon>
        <taxon>Pseudomonadaceae</taxon>
        <taxon>Pseudomonas</taxon>
    </lineage>
</organism>
<comment type="subcellular location">
    <subcellularLocation>
        <location evidence="1">Membrane</location>
        <topology evidence="1">Multi-pass membrane protein</topology>
    </subcellularLocation>
</comment>
<protein>
    <recommendedName>
        <fullName evidence="6">Amino acid permease/ SLC12A domain-containing protein</fullName>
    </recommendedName>
</protein>
<evidence type="ECO:0000256" key="2">
    <source>
        <dbReference type="ARBA" id="ARBA00022692"/>
    </source>
</evidence>
<dbReference type="AlphaFoldDB" id="A0A5E6TE48"/>
<evidence type="ECO:0000259" key="6">
    <source>
        <dbReference type="Pfam" id="PF00324"/>
    </source>
</evidence>
<evidence type="ECO:0000256" key="3">
    <source>
        <dbReference type="ARBA" id="ARBA00022989"/>
    </source>
</evidence>
<dbReference type="GO" id="GO:0016020">
    <property type="term" value="C:membrane"/>
    <property type="evidence" value="ECO:0007669"/>
    <property type="project" value="UniProtKB-SubCell"/>
</dbReference>
<keyword evidence="4 5" id="KW-0472">Membrane</keyword>
<evidence type="ECO:0000313" key="7">
    <source>
        <dbReference type="EMBL" id="VVM89063.1"/>
    </source>
</evidence>
<dbReference type="EMBL" id="CABVHG010000014">
    <property type="protein sequence ID" value="VVM89063.1"/>
    <property type="molecule type" value="Genomic_DNA"/>
</dbReference>
<accession>A0A5E6TE48</accession>
<keyword evidence="2 5" id="KW-0812">Transmembrane</keyword>
<feature type="transmembrane region" description="Helical" evidence="5">
    <location>
        <begin position="23"/>
        <end position="50"/>
    </location>
</feature>
<gene>
    <name evidence="7" type="ORF">PS652_02687</name>
</gene>
<dbReference type="InterPro" id="IPR004841">
    <property type="entry name" value="AA-permease/SLC12A_dom"/>
</dbReference>